<dbReference type="AlphaFoldDB" id="A0A8H6UQA1"/>
<evidence type="ECO:0000313" key="5">
    <source>
        <dbReference type="Proteomes" id="UP000654922"/>
    </source>
</evidence>
<organism evidence="2 5">
    <name type="scientific">Aspergillus felis</name>
    <dbReference type="NCBI Taxonomy" id="1287682"/>
    <lineage>
        <taxon>Eukaryota</taxon>
        <taxon>Fungi</taxon>
        <taxon>Dikarya</taxon>
        <taxon>Ascomycota</taxon>
        <taxon>Pezizomycotina</taxon>
        <taxon>Eurotiomycetes</taxon>
        <taxon>Eurotiomycetidae</taxon>
        <taxon>Eurotiales</taxon>
        <taxon>Aspergillaceae</taxon>
        <taxon>Aspergillus</taxon>
        <taxon>Aspergillus subgen. Fumigati</taxon>
    </lineage>
</organism>
<accession>A0A8H6UQA1</accession>
<feature type="region of interest" description="Disordered" evidence="1">
    <location>
        <begin position="1"/>
        <end position="69"/>
    </location>
</feature>
<proteinExistence type="predicted"/>
<keyword evidence="4" id="KW-1185">Reference proteome</keyword>
<protein>
    <submittedName>
        <fullName evidence="2">Uncharacterized protein</fullName>
    </submittedName>
</protein>
<comment type="caution">
    <text evidence="2">The sequence shown here is derived from an EMBL/GenBank/DDBJ whole genome shotgun (WGS) entry which is preliminary data.</text>
</comment>
<feature type="compositionally biased region" description="Basic residues" evidence="1">
    <location>
        <begin position="56"/>
        <end position="69"/>
    </location>
</feature>
<dbReference type="EMBL" id="JACBAG010001864">
    <property type="protein sequence ID" value="KAF7179331.1"/>
    <property type="molecule type" value="Genomic_DNA"/>
</dbReference>
<dbReference type="OrthoDB" id="3546279at2759"/>
<dbReference type="Proteomes" id="UP000641853">
    <property type="component" value="Unassembled WGS sequence"/>
</dbReference>
<dbReference type="EMBL" id="JACBAE010001360">
    <property type="protein sequence ID" value="KAF7161695.1"/>
    <property type="molecule type" value="Genomic_DNA"/>
</dbReference>
<feature type="compositionally biased region" description="Polar residues" evidence="1">
    <location>
        <begin position="29"/>
        <end position="53"/>
    </location>
</feature>
<name>A0A8H6UQA1_9EURO</name>
<evidence type="ECO:0000256" key="1">
    <source>
        <dbReference type="SAM" id="MobiDB-lite"/>
    </source>
</evidence>
<reference evidence="2" key="1">
    <citation type="submission" date="2020-06" db="EMBL/GenBank/DDBJ databases">
        <title>Draft genome sequences of strains closely related to Aspergillus parafelis and Aspergillus hiratsukae.</title>
        <authorList>
            <person name="Dos Santos R.A.C."/>
            <person name="Rivero-Menendez O."/>
            <person name="Steenwyk J.L."/>
            <person name="Mead M.E."/>
            <person name="Goldman G.H."/>
            <person name="Alastruey-Izquierdo A."/>
            <person name="Rokas A."/>
        </authorList>
    </citation>
    <scope>NUCLEOTIDE SEQUENCE</scope>
    <source>
        <strain evidence="2">CNM-CM5623</strain>
        <strain evidence="3">CNM-CM7691</strain>
    </source>
</reference>
<feature type="compositionally biased region" description="Polar residues" evidence="1">
    <location>
        <begin position="9"/>
        <end position="22"/>
    </location>
</feature>
<dbReference type="Proteomes" id="UP000654922">
    <property type="component" value="Unassembled WGS sequence"/>
</dbReference>
<evidence type="ECO:0000313" key="3">
    <source>
        <dbReference type="EMBL" id="KAF7179331.1"/>
    </source>
</evidence>
<sequence length="244" mass="26963">MTVLVVPKNPSNLPWQSGSHSPEQGGGATAQTLREATTTDTPQNQRKSPSNPGKKSGPRLAHRKSRNGCQRCRARRVKSVMKRVQYAETVIDMGSPVSMTGRKAKVLALKPNRNAAPLPLPSRGWHWLAVTKLPRLVPPQHHAVAYSGKVDIKRTRSSVFCITSPSELASPSLEPIFRVLKTAGQSRFPNWPLSINRSSLTRPSYIRGKCAELDINITIIWLAPNLGRDLCDKALENFMVEDMS</sequence>
<evidence type="ECO:0000313" key="2">
    <source>
        <dbReference type="EMBL" id="KAF7161695.1"/>
    </source>
</evidence>
<gene>
    <name evidence="2" type="ORF">CNMCM5623_007182</name>
    <name evidence="3" type="ORF">CNMCM7691_008264</name>
</gene>
<evidence type="ECO:0000313" key="4">
    <source>
        <dbReference type="Proteomes" id="UP000641853"/>
    </source>
</evidence>